<dbReference type="NCBIfam" id="NF033450">
    <property type="entry name" value="BREX_PglZ_1_B"/>
    <property type="match status" value="1"/>
</dbReference>
<name>A0ABS2CAZ6_9NEIS</name>
<accession>A0ABS2CAZ6</accession>
<dbReference type="EMBL" id="WOFE01000001">
    <property type="protein sequence ID" value="MBM5570546.1"/>
    <property type="molecule type" value="Genomic_DNA"/>
</dbReference>
<evidence type="ECO:0000313" key="2">
    <source>
        <dbReference type="Proteomes" id="UP001195660"/>
    </source>
</evidence>
<keyword evidence="2" id="KW-1185">Reference proteome</keyword>
<dbReference type="Proteomes" id="UP001195660">
    <property type="component" value="Unassembled WGS sequence"/>
</dbReference>
<dbReference type="RefSeq" id="WP_203569841.1">
    <property type="nucleotide sequence ID" value="NZ_WOFE01000001.1"/>
</dbReference>
<protein>
    <submittedName>
        <fullName evidence="1">BREX-1 system phosphatase PglZ type B</fullName>
    </submittedName>
</protein>
<comment type="caution">
    <text evidence="1">The sequence shown here is derived from an EMBL/GenBank/DDBJ whole genome shotgun (WGS) entry which is preliminary data.</text>
</comment>
<evidence type="ECO:0000313" key="1">
    <source>
        <dbReference type="EMBL" id="MBM5570546.1"/>
    </source>
</evidence>
<sequence>MTTILSKLVEALVSAARFHKGVQIAPAAVLWTDKDEQWRAAIPALRAAGLPLFTLGDYQPALGQGPAIWLKCVIAGSLPEFQFNGVPVIYLPGVSRSELRAVESCSRELQPLAELQYRGVYWSQASAKDWTINAFLCSSNGGLGLTVAQDSATQDALLRALRAGELLDRRLADLQGRTLDTGFFDGLMVPDQTRDLLVWMNRSQESKREWGEGRWAVFSKHCKQDFAFDPDGDGELTAAERLASGHPAWEPVWALFTDAHARYPRVAELLGRLQPSGDLFADRSRYPAANIKEENDLRDSLQGLSNKPQQEARQVIETCESTHGIRRHWLWGELGQSPLACALENLAQLCKLIGEPFGGTTIDAMADAYRQRFWQVDDLALRAMAAVRTSADQEAVQAALKAIYVPWLEDTNQRFQTLVRQAHGFAGGVVREPQAANYSASECYVFVDGLRFDVAQRLKQMLLDQAFSVQMDSAWTTVPSVTASGKTWVSPVAHLLKGTPDDKEFEPIVSADGRMASTTNLRKVLQEQQWQVLSESEIGTATGCAWTESGNLDHYGHAHGLRLARDIDDQLKSIAERITELFDAGWQKIRVVTDHGWLLVPGGLPKVELDKSQTETRWGRCAVLKDSSKATLLTLPWDWCAQTMIAMAPGIGSFIAGREYEHGGISLQESLIPQLSVINPNAKAAAMSAVKINSVKWTGLRCRIEVSGAPADALVDLRTKPQDAASSLSSSKALDASGKASLVVADDELEGAAAVIVVLSTSGELLQKQTTTIGE</sequence>
<proteinExistence type="predicted"/>
<gene>
    <name evidence="1" type="primary">pglZ</name>
    <name evidence="1" type="ORF">GM173_03015</name>
</gene>
<reference evidence="1 2" key="1">
    <citation type="submission" date="2019-11" db="EMBL/GenBank/DDBJ databases">
        <title>Novel Deefgea species.</title>
        <authorList>
            <person name="Han J.-H."/>
        </authorList>
    </citation>
    <scope>NUCLEOTIDE SEQUENCE [LARGE SCALE GENOMIC DNA]</scope>
    <source>
        <strain evidence="1 2">LMG 24817</strain>
    </source>
</reference>
<organism evidence="1 2">
    <name type="scientific">Deefgea chitinilytica</name>
    <dbReference type="NCBI Taxonomy" id="570276"/>
    <lineage>
        <taxon>Bacteria</taxon>
        <taxon>Pseudomonadati</taxon>
        <taxon>Pseudomonadota</taxon>
        <taxon>Betaproteobacteria</taxon>
        <taxon>Neisseriales</taxon>
        <taxon>Chitinibacteraceae</taxon>
        <taxon>Deefgea</taxon>
    </lineage>
</organism>